<dbReference type="Proteomes" id="UP000886674">
    <property type="component" value="Unassembled WGS sequence"/>
</dbReference>
<dbReference type="InterPro" id="IPR027417">
    <property type="entry name" value="P-loop_NTPase"/>
</dbReference>
<name>A0A9E4NQS4_9GAMM</name>
<dbReference type="Gene3D" id="3.40.50.300">
    <property type="entry name" value="P-loop containing nucleotide triphosphate hydrolases"/>
    <property type="match status" value="1"/>
</dbReference>
<comment type="caution">
    <text evidence="1">The sequence shown here is derived from an EMBL/GenBank/DDBJ whole genome shotgun (WGS) entry which is preliminary data.</text>
</comment>
<accession>A0A9E4NQS4</accession>
<dbReference type="SUPFAM" id="SSF52540">
    <property type="entry name" value="P-loop containing nucleoside triphosphate hydrolases"/>
    <property type="match status" value="1"/>
</dbReference>
<reference evidence="1" key="1">
    <citation type="journal article" date="2021" name="Proc. Natl. Acad. Sci. U.S.A.">
        <title>Global biogeography of chemosynthetic symbionts reveals both localized and globally distributed symbiont groups. .</title>
        <authorList>
            <person name="Osvatic J.T."/>
            <person name="Wilkins L.G.E."/>
            <person name="Leibrecht L."/>
            <person name="Leray M."/>
            <person name="Zauner S."/>
            <person name="Polzin J."/>
            <person name="Camacho Y."/>
            <person name="Gros O."/>
            <person name="van Gils J.A."/>
            <person name="Eisen J.A."/>
            <person name="Petersen J.M."/>
            <person name="Yuen B."/>
        </authorList>
    </citation>
    <scope>NUCLEOTIDE SEQUENCE</scope>
    <source>
        <strain evidence="1">MAGclacostrist055</strain>
    </source>
</reference>
<gene>
    <name evidence="1" type="ORF">JAY77_22710</name>
</gene>
<proteinExistence type="predicted"/>
<sequence>MPPRDVIAPAQWRDKGEQLYMPLWHAVYAPDPEYIANIKDLPDSSAPLYDDPLTRHQLSYLNGGGGSGKTTRAIELFRGKNPLVFTPTHRLAKEMRARGVQAQTYHSFFRWSGQTDWTPERMGQKFIPREIIWRRFVQCPNPYLNIFLEWLNDRGVQVICCGDQAQPPQITGEMPHDWLRRRGDYYEEVLADHRVKEPALKALKREIRLKPDRVQCRAMRQALPACLGWDRFVEAWKPGDLILTSRQKVRDRAQARLFESHEKHFPDLPVPLLYRPKDTRRQNVMVTIPGPLVLDGRPDQQELVLNDVVEVSLQTAREGLDGIWGQDWALGYAITVHSSQGLTIADPQKVWIIDDFLQWSNLAYLAVSRVEYMHQLERVVCPPEEGSEGPPILTEQQLRKVIAKKLVAHKRQDKSRG</sequence>
<dbReference type="Pfam" id="PF13604">
    <property type="entry name" value="AAA_30"/>
    <property type="match status" value="1"/>
</dbReference>
<organism evidence="1 2">
    <name type="scientific">Candidatus Thiodiazotropha taylori</name>
    <dbReference type="NCBI Taxonomy" id="2792791"/>
    <lineage>
        <taxon>Bacteria</taxon>
        <taxon>Pseudomonadati</taxon>
        <taxon>Pseudomonadota</taxon>
        <taxon>Gammaproteobacteria</taxon>
        <taxon>Chromatiales</taxon>
        <taxon>Sedimenticolaceae</taxon>
        <taxon>Candidatus Thiodiazotropha</taxon>
    </lineage>
</organism>
<evidence type="ECO:0000313" key="1">
    <source>
        <dbReference type="EMBL" id="MCG7980945.1"/>
    </source>
</evidence>
<dbReference type="AlphaFoldDB" id="A0A9E4NQS4"/>
<dbReference type="EMBL" id="JAEPCR010000176">
    <property type="protein sequence ID" value="MCG7980945.1"/>
    <property type="molecule type" value="Genomic_DNA"/>
</dbReference>
<protein>
    <submittedName>
        <fullName evidence="1">AAA family ATPase</fullName>
    </submittedName>
</protein>
<evidence type="ECO:0000313" key="2">
    <source>
        <dbReference type="Proteomes" id="UP000886674"/>
    </source>
</evidence>